<dbReference type="Proteomes" id="UP000665020">
    <property type="component" value="Chromosome"/>
</dbReference>
<protein>
    <submittedName>
        <fullName evidence="4">Hsp20 family protein</fullName>
    </submittedName>
</protein>
<comment type="similarity">
    <text evidence="1 2">Belongs to the small heat shock protein (HSP20) family.</text>
</comment>
<evidence type="ECO:0000313" key="5">
    <source>
        <dbReference type="Proteomes" id="UP000665020"/>
    </source>
</evidence>
<evidence type="ECO:0000256" key="2">
    <source>
        <dbReference type="RuleBase" id="RU003616"/>
    </source>
</evidence>
<evidence type="ECO:0000256" key="1">
    <source>
        <dbReference type="PROSITE-ProRule" id="PRU00285"/>
    </source>
</evidence>
<feature type="domain" description="SHSP" evidence="3">
    <location>
        <begin position="34"/>
        <end position="145"/>
    </location>
</feature>
<dbReference type="InterPro" id="IPR008978">
    <property type="entry name" value="HSP20-like_chaperone"/>
</dbReference>
<dbReference type="RefSeq" id="WP_125990851.1">
    <property type="nucleotide sequence ID" value="NZ_CP046640.1"/>
</dbReference>
<dbReference type="InterPro" id="IPR002068">
    <property type="entry name" value="A-crystallin/Hsp20_dom"/>
</dbReference>
<dbReference type="SUPFAM" id="SSF49764">
    <property type="entry name" value="HSP20-like chaperones"/>
    <property type="match status" value="1"/>
</dbReference>
<sequence length="145" mass="17155">MFDLIPFRNRRHGKVSELEDSFNSLFSNFFNDFMDISGFSFKADIKEEEDKYFIEAELPGLNKEEINVELNDGRLLISASRNEVVEKDEDNYIYRERSTGKFQRSFQLENVKEDEISAEYKNGILKIELPKEEPGMKRRRVIDIN</sequence>
<keyword evidence="5" id="KW-1185">Reference proteome</keyword>
<dbReference type="AlphaFoldDB" id="A0A8A7KLC8"/>
<proteinExistence type="inferred from homology"/>
<dbReference type="EMBL" id="CP046640">
    <property type="protein sequence ID" value="QTL98652.1"/>
    <property type="molecule type" value="Genomic_DNA"/>
</dbReference>
<accession>A0A8A7KLC8</accession>
<dbReference type="PROSITE" id="PS01031">
    <property type="entry name" value="SHSP"/>
    <property type="match status" value="1"/>
</dbReference>
<name>A0A8A7KLC8_9FIRM</name>
<dbReference type="KEGG" id="ifn:GM661_12105"/>
<organism evidence="4 5">
    <name type="scientific">Iocasia fonsfrigidae</name>
    <dbReference type="NCBI Taxonomy" id="2682810"/>
    <lineage>
        <taxon>Bacteria</taxon>
        <taxon>Bacillati</taxon>
        <taxon>Bacillota</taxon>
        <taxon>Clostridia</taxon>
        <taxon>Halanaerobiales</taxon>
        <taxon>Halanaerobiaceae</taxon>
        <taxon>Iocasia</taxon>
    </lineage>
</organism>
<reference evidence="4" key="1">
    <citation type="submission" date="2019-12" db="EMBL/GenBank/DDBJ databases">
        <authorList>
            <person name="zhang j."/>
            <person name="sun C.M."/>
        </authorList>
    </citation>
    <scope>NUCLEOTIDE SEQUENCE</scope>
    <source>
        <strain evidence="4">NS-1</strain>
    </source>
</reference>
<dbReference type="InterPro" id="IPR031107">
    <property type="entry name" value="Small_HSP"/>
</dbReference>
<dbReference type="Gene3D" id="2.60.40.790">
    <property type="match status" value="1"/>
</dbReference>
<evidence type="ECO:0000259" key="3">
    <source>
        <dbReference type="PROSITE" id="PS01031"/>
    </source>
</evidence>
<dbReference type="PANTHER" id="PTHR11527">
    <property type="entry name" value="HEAT-SHOCK PROTEIN 20 FAMILY MEMBER"/>
    <property type="match status" value="1"/>
</dbReference>
<gene>
    <name evidence="4" type="ORF">GM661_12105</name>
</gene>
<dbReference type="Pfam" id="PF00011">
    <property type="entry name" value="HSP20"/>
    <property type="match status" value="1"/>
</dbReference>
<dbReference type="CDD" id="cd06471">
    <property type="entry name" value="ACD_LpsHSP_like"/>
    <property type="match status" value="1"/>
</dbReference>
<evidence type="ECO:0000313" key="4">
    <source>
        <dbReference type="EMBL" id="QTL98652.1"/>
    </source>
</evidence>